<dbReference type="RefSeq" id="WP_076350586.1">
    <property type="nucleotide sequence ID" value="NZ_CP019082.1"/>
</dbReference>
<dbReference type="EMBL" id="CP019082">
    <property type="protein sequence ID" value="APW59430.1"/>
    <property type="molecule type" value="Genomic_DNA"/>
</dbReference>
<evidence type="ECO:0000313" key="1">
    <source>
        <dbReference type="EMBL" id="APW59430.1"/>
    </source>
</evidence>
<dbReference type="AlphaFoldDB" id="A0A1U7CKG4"/>
<keyword evidence="2" id="KW-1185">Reference proteome</keyword>
<dbReference type="Proteomes" id="UP000186309">
    <property type="component" value="Chromosome"/>
</dbReference>
<reference evidence="2" key="1">
    <citation type="submission" date="2016-12" db="EMBL/GenBank/DDBJ databases">
        <title>Comparative genomics of four Isosphaeraceae planctomycetes: a common pool of plasmids and glycoside hydrolase genes.</title>
        <authorList>
            <person name="Ivanova A."/>
        </authorList>
    </citation>
    <scope>NUCLEOTIDE SEQUENCE [LARGE SCALE GENOMIC DNA]</scope>
    <source>
        <strain evidence="2">PX4</strain>
    </source>
</reference>
<protein>
    <submittedName>
        <fullName evidence="1">Uncharacterized protein</fullName>
    </submittedName>
</protein>
<sequence length="155" mass="18251">MLPSLATMDLEVEPEFQLSLHQCGEEEAQRFKWIESEKAGRDLGETAIRLWICRHWNSFLRQRWLEHLQGKAFWVELDHRDFGVLRTCFAGSRLIDPIIDHFKRGHENLDILLWAMQERLPMEEVRDILTTLDVNSARIQCQFDPSGQRYRSAAG</sequence>
<dbReference type="KEGG" id="pbor:BSF38_00853"/>
<proteinExistence type="predicted"/>
<name>A0A1U7CKG4_9BACT</name>
<evidence type="ECO:0000313" key="2">
    <source>
        <dbReference type="Proteomes" id="UP000186309"/>
    </source>
</evidence>
<gene>
    <name evidence="1" type="ORF">BSF38_00853</name>
</gene>
<organism evidence="1 2">
    <name type="scientific">Paludisphaera borealis</name>
    <dbReference type="NCBI Taxonomy" id="1387353"/>
    <lineage>
        <taxon>Bacteria</taxon>
        <taxon>Pseudomonadati</taxon>
        <taxon>Planctomycetota</taxon>
        <taxon>Planctomycetia</taxon>
        <taxon>Isosphaerales</taxon>
        <taxon>Isosphaeraceae</taxon>
        <taxon>Paludisphaera</taxon>
    </lineage>
</organism>
<accession>A0A1U7CKG4</accession>